<name>A0ABS9KPS5_9BACT</name>
<dbReference type="PANTHER" id="PTHR34477:SF5">
    <property type="entry name" value="BSL5627 PROTEIN"/>
    <property type="match status" value="1"/>
</dbReference>
<sequence length="92" mass="11240">MTNINRTVLYVGVTSNLDVRIWQHKTGQSKFTARNKCNRLVYIEPYTDIRVAKRREWLLKRWRREWKIELITKANPFMEDLARDWYPSLRGK</sequence>
<organism evidence="3 4">
    <name type="scientific">Terrimonas ginsenosidimutans</name>
    <dbReference type="NCBI Taxonomy" id="2908004"/>
    <lineage>
        <taxon>Bacteria</taxon>
        <taxon>Pseudomonadati</taxon>
        <taxon>Bacteroidota</taxon>
        <taxon>Chitinophagia</taxon>
        <taxon>Chitinophagales</taxon>
        <taxon>Chitinophagaceae</taxon>
        <taxon>Terrimonas</taxon>
    </lineage>
</organism>
<comment type="similarity">
    <text evidence="1">Belongs to the UPF0213 family.</text>
</comment>
<evidence type="ECO:0000259" key="2">
    <source>
        <dbReference type="PROSITE" id="PS50164"/>
    </source>
</evidence>
<dbReference type="PANTHER" id="PTHR34477">
    <property type="entry name" value="UPF0213 PROTEIN YHBQ"/>
    <property type="match status" value="1"/>
</dbReference>
<dbReference type="CDD" id="cd10448">
    <property type="entry name" value="GIY-YIG_unchar_3"/>
    <property type="match status" value="1"/>
</dbReference>
<dbReference type="Proteomes" id="UP001165367">
    <property type="component" value="Unassembled WGS sequence"/>
</dbReference>
<evidence type="ECO:0000256" key="1">
    <source>
        <dbReference type="ARBA" id="ARBA00007435"/>
    </source>
</evidence>
<keyword evidence="4" id="KW-1185">Reference proteome</keyword>
<evidence type="ECO:0000313" key="3">
    <source>
        <dbReference type="EMBL" id="MCG2614333.1"/>
    </source>
</evidence>
<dbReference type="Pfam" id="PF01541">
    <property type="entry name" value="GIY-YIG"/>
    <property type="match status" value="1"/>
</dbReference>
<feature type="domain" description="GIY-YIG" evidence="2">
    <location>
        <begin position="1"/>
        <end position="69"/>
    </location>
</feature>
<dbReference type="Gene3D" id="3.40.1440.10">
    <property type="entry name" value="GIY-YIG endonuclease"/>
    <property type="match status" value="1"/>
</dbReference>
<reference evidence="3" key="1">
    <citation type="submission" date="2022-01" db="EMBL/GenBank/DDBJ databases">
        <authorList>
            <person name="Jo J.-H."/>
            <person name="Im W.-T."/>
        </authorList>
    </citation>
    <scope>NUCLEOTIDE SEQUENCE</scope>
    <source>
        <strain evidence="3">NA20</strain>
    </source>
</reference>
<dbReference type="InterPro" id="IPR050190">
    <property type="entry name" value="UPF0213_domain"/>
</dbReference>
<dbReference type="SUPFAM" id="SSF82771">
    <property type="entry name" value="GIY-YIG endonuclease"/>
    <property type="match status" value="1"/>
</dbReference>
<dbReference type="PROSITE" id="PS50164">
    <property type="entry name" value="GIY_YIG"/>
    <property type="match status" value="1"/>
</dbReference>
<dbReference type="InterPro" id="IPR035901">
    <property type="entry name" value="GIY-YIG_endonuc_sf"/>
</dbReference>
<dbReference type="EMBL" id="JAKLTR010000004">
    <property type="protein sequence ID" value="MCG2614333.1"/>
    <property type="molecule type" value="Genomic_DNA"/>
</dbReference>
<evidence type="ECO:0000313" key="4">
    <source>
        <dbReference type="Proteomes" id="UP001165367"/>
    </source>
</evidence>
<proteinExistence type="inferred from homology"/>
<accession>A0ABS9KPS5</accession>
<protein>
    <submittedName>
        <fullName evidence="3">GIY-YIG nuclease family protein</fullName>
    </submittedName>
</protein>
<comment type="caution">
    <text evidence="3">The sequence shown here is derived from an EMBL/GenBank/DDBJ whole genome shotgun (WGS) entry which is preliminary data.</text>
</comment>
<gene>
    <name evidence="3" type="ORF">LZZ85_08565</name>
</gene>
<dbReference type="InterPro" id="IPR000305">
    <property type="entry name" value="GIY-YIG_endonuc"/>
</dbReference>